<keyword evidence="5 7" id="KW-0472">Membrane</keyword>
<reference evidence="9" key="2">
    <citation type="submission" date="2020-06" db="EMBL/GenBank/DDBJ databases">
        <authorList>
            <person name="Sheffer M."/>
        </authorList>
    </citation>
    <scope>NUCLEOTIDE SEQUENCE</scope>
</reference>
<evidence type="ECO:0000256" key="7">
    <source>
        <dbReference type="SAM" id="Phobius"/>
    </source>
</evidence>
<accession>A0A8T0EH33</accession>
<evidence type="ECO:0000256" key="1">
    <source>
        <dbReference type="ARBA" id="ARBA00004141"/>
    </source>
</evidence>
<name>A0A8T0EH33_ARGBR</name>
<comment type="caution">
    <text evidence="9">The sequence shown here is derived from an EMBL/GenBank/DDBJ whole genome shotgun (WGS) entry which is preliminary data.</text>
</comment>
<feature type="transmembrane region" description="Helical" evidence="7">
    <location>
        <begin position="425"/>
        <end position="444"/>
    </location>
</feature>
<feature type="transmembrane region" description="Helical" evidence="7">
    <location>
        <begin position="316"/>
        <end position="334"/>
    </location>
</feature>
<feature type="transmembrane region" description="Helical" evidence="7">
    <location>
        <begin position="209"/>
        <end position="229"/>
    </location>
</feature>
<evidence type="ECO:0000256" key="4">
    <source>
        <dbReference type="ARBA" id="ARBA00022989"/>
    </source>
</evidence>
<keyword evidence="4 7" id="KW-1133">Transmembrane helix</keyword>
<evidence type="ECO:0000256" key="6">
    <source>
        <dbReference type="SAM" id="MobiDB-lite"/>
    </source>
</evidence>
<evidence type="ECO:0000313" key="9">
    <source>
        <dbReference type="EMBL" id="KAF8771923.1"/>
    </source>
</evidence>
<keyword evidence="3 7" id="KW-0812">Transmembrane</keyword>
<evidence type="ECO:0000259" key="8">
    <source>
        <dbReference type="PROSITE" id="PS50850"/>
    </source>
</evidence>
<dbReference type="PANTHER" id="PTHR23506:SF23">
    <property type="entry name" value="GH10249P"/>
    <property type="match status" value="1"/>
</dbReference>
<keyword evidence="10" id="KW-1185">Reference proteome</keyword>
<keyword evidence="2" id="KW-0813">Transport</keyword>
<dbReference type="Proteomes" id="UP000807504">
    <property type="component" value="Unassembled WGS sequence"/>
</dbReference>
<dbReference type="InterPro" id="IPR050930">
    <property type="entry name" value="MFS_Vesicular_Transporter"/>
</dbReference>
<feature type="transmembrane region" description="Helical" evidence="7">
    <location>
        <begin position="149"/>
        <end position="174"/>
    </location>
</feature>
<dbReference type="GO" id="GO:0030672">
    <property type="term" value="C:synaptic vesicle membrane"/>
    <property type="evidence" value="ECO:0007669"/>
    <property type="project" value="TreeGrafter"/>
</dbReference>
<dbReference type="GO" id="GO:0005335">
    <property type="term" value="F:serotonin:sodium:chloride symporter activity"/>
    <property type="evidence" value="ECO:0007669"/>
    <property type="project" value="TreeGrafter"/>
</dbReference>
<feature type="compositionally biased region" description="Polar residues" evidence="6">
    <location>
        <begin position="80"/>
        <end position="93"/>
    </location>
</feature>
<feature type="domain" description="Major facilitator superfamily (MFS) profile" evidence="8">
    <location>
        <begin position="33"/>
        <end position="449"/>
    </location>
</feature>
<evidence type="ECO:0000256" key="5">
    <source>
        <dbReference type="ARBA" id="ARBA00023136"/>
    </source>
</evidence>
<dbReference type="SUPFAM" id="SSF103473">
    <property type="entry name" value="MFS general substrate transporter"/>
    <property type="match status" value="1"/>
</dbReference>
<dbReference type="CDD" id="cd17384">
    <property type="entry name" value="MFS_SLC18A1_2_VAT1_2"/>
    <property type="match status" value="1"/>
</dbReference>
<gene>
    <name evidence="9" type="ORF">HNY73_019287</name>
</gene>
<evidence type="ECO:0000256" key="3">
    <source>
        <dbReference type="ARBA" id="ARBA00022692"/>
    </source>
</evidence>
<feature type="transmembrane region" description="Helical" evidence="7">
    <location>
        <begin position="355"/>
        <end position="372"/>
    </location>
</feature>
<dbReference type="InterPro" id="IPR020846">
    <property type="entry name" value="MFS_dom"/>
</dbReference>
<reference evidence="9" key="1">
    <citation type="journal article" date="2020" name="bioRxiv">
        <title>Chromosome-level reference genome of the European wasp spider Argiope bruennichi: a resource for studies on range expansion and evolutionary adaptation.</title>
        <authorList>
            <person name="Sheffer M.M."/>
            <person name="Hoppe A."/>
            <person name="Krehenwinkel H."/>
            <person name="Uhl G."/>
            <person name="Kuss A.W."/>
            <person name="Jensen L."/>
            <person name="Jensen C."/>
            <person name="Gillespie R.G."/>
            <person name="Hoff K.J."/>
            <person name="Prost S."/>
        </authorList>
    </citation>
    <scope>NUCLEOTIDE SEQUENCE</scope>
</reference>
<dbReference type="AlphaFoldDB" id="A0A8T0EH33"/>
<dbReference type="EMBL" id="JABXBU010002228">
    <property type="protein sequence ID" value="KAF8771923.1"/>
    <property type="molecule type" value="Genomic_DNA"/>
</dbReference>
<sequence length="547" mass="59836">MLLSSVVPIIPAYLYELHHEHDLEKLNATEFSALSSTTEAVHIQNPDEDQITTTESIQQICDRLQEKEGTKNLKQRVNPPKTTTTEQAADSEPPITTLSSEMKELRHHELIEENVEVGIMFASKPIVQAITNPFIGPLTNRIGYSIPMFTGFVIMFLSTLLFAMGTNYAILFIARSLQGVGSACTSVAGMGMLAAFYPDDRERGNAMALALGGLALGVMIGPPFGGVMYEFVGRAAPFLALAFLSLFDGFLQLLVLQPKVTKEEQEGATLLTLIKDPYILIAAGAITFANMGIATLEPSLPLWMMDTMNAPKWQQGVAFLPASISYLIGTNLFGPLGHRMGRFGETQMIPMATNITHLIVPNAGIGFAIGMVDSSMMPMLGYLVDIRHTSVYGSVYAIGDVAFCVGFAVGPLLSGSIVKAIGFTGLVYCIAVICFIYAPLMFLLRKPPGRAEDQTHLKDTAVRYVSYTNDESPRKKIFGSRHCNRKPGFSDSERRTILLLSSFWKSSAPHPDAILKEIFKNNLCYCCPFRICVGETSPMLMASPTRQ</sequence>
<proteinExistence type="predicted"/>
<dbReference type="Gene3D" id="1.20.1250.20">
    <property type="entry name" value="MFS general substrate transporter like domains"/>
    <property type="match status" value="1"/>
</dbReference>
<organism evidence="9 10">
    <name type="scientific">Argiope bruennichi</name>
    <name type="common">Wasp spider</name>
    <name type="synonym">Aranea bruennichi</name>
    <dbReference type="NCBI Taxonomy" id="94029"/>
    <lineage>
        <taxon>Eukaryota</taxon>
        <taxon>Metazoa</taxon>
        <taxon>Ecdysozoa</taxon>
        <taxon>Arthropoda</taxon>
        <taxon>Chelicerata</taxon>
        <taxon>Arachnida</taxon>
        <taxon>Araneae</taxon>
        <taxon>Araneomorphae</taxon>
        <taxon>Entelegynae</taxon>
        <taxon>Araneoidea</taxon>
        <taxon>Araneidae</taxon>
        <taxon>Argiope</taxon>
    </lineage>
</organism>
<dbReference type="InterPro" id="IPR011701">
    <property type="entry name" value="MFS"/>
</dbReference>
<dbReference type="InterPro" id="IPR036259">
    <property type="entry name" value="MFS_trans_sf"/>
</dbReference>
<feature type="transmembrane region" description="Helical" evidence="7">
    <location>
        <begin position="392"/>
        <end position="413"/>
    </location>
</feature>
<evidence type="ECO:0000256" key="2">
    <source>
        <dbReference type="ARBA" id="ARBA00022448"/>
    </source>
</evidence>
<feature type="region of interest" description="Disordered" evidence="6">
    <location>
        <begin position="68"/>
        <end position="93"/>
    </location>
</feature>
<dbReference type="GO" id="GO:0015842">
    <property type="term" value="P:aminergic neurotransmitter loading into synaptic vesicle"/>
    <property type="evidence" value="ECO:0007669"/>
    <property type="project" value="TreeGrafter"/>
</dbReference>
<feature type="transmembrane region" description="Helical" evidence="7">
    <location>
        <begin position="180"/>
        <end position="197"/>
    </location>
</feature>
<dbReference type="PANTHER" id="PTHR23506">
    <property type="entry name" value="GH10249P"/>
    <property type="match status" value="1"/>
</dbReference>
<dbReference type="GO" id="GO:0043195">
    <property type="term" value="C:terminal bouton"/>
    <property type="evidence" value="ECO:0007669"/>
    <property type="project" value="TreeGrafter"/>
</dbReference>
<protein>
    <submittedName>
        <fullName evidence="9">Synaptic vesicular amine transporter like protein</fullName>
    </submittedName>
</protein>
<comment type="subcellular location">
    <subcellularLocation>
        <location evidence="1">Membrane</location>
        <topology evidence="1">Multi-pass membrane protein</topology>
    </subcellularLocation>
</comment>
<feature type="transmembrane region" description="Helical" evidence="7">
    <location>
        <begin position="235"/>
        <end position="256"/>
    </location>
</feature>
<evidence type="ECO:0000313" key="10">
    <source>
        <dbReference type="Proteomes" id="UP000807504"/>
    </source>
</evidence>
<feature type="transmembrane region" description="Helical" evidence="7">
    <location>
        <begin position="277"/>
        <end position="296"/>
    </location>
</feature>
<dbReference type="PROSITE" id="PS50850">
    <property type="entry name" value="MFS"/>
    <property type="match status" value="1"/>
</dbReference>
<dbReference type="Pfam" id="PF07690">
    <property type="entry name" value="MFS_1"/>
    <property type="match status" value="2"/>
</dbReference>
<dbReference type="FunFam" id="1.20.1250.20:FF:000145">
    <property type="entry name" value="Chromaffin granule amine transporter"/>
    <property type="match status" value="1"/>
</dbReference>